<reference evidence="16" key="1">
    <citation type="submission" date="2025-08" db="UniProtKB">
        <authorList>
            <consortium name="RefSeq"/>
        </authorList>
    </citation>
    <scope>IDENTIFICATION</scope>
</reference>
<feature type="domain" description="Clip" evidence="14">
    <location>
        <begin position="17"/>
        <end position="72"/>
    </location>
</feature>
<dbReference type="Pfam" id="PF12032">
    <property type="entry name" value="CLIP"/>
    <property type="match status" value="1"/>
</dbReference>
<dbReference type="PROSITE" id="PS00134">
    <property type="entry name" value="TRYPSIN_HIS"/>
    <property type="match status" value="1"/>
</dbReference>
<comment type="domain">
    <text evidence="11">The clip domain consists of 35-55 residues which are 'knitted' together usually by 3 conserved disulfide bonds forming a clip-like compact structure.</text>
</comment>
<dbReference type="PRINTS" id="PR00722">
    <property type="entry name" value="CHYMOTRYPSIN"/>
</dbReference>
<dbReference type="Proteomes" id="UP000504615">
    <property type="component" value="Unplaced"/>
</dbReference>
<proteinExistence type="inferred from homology"/>
<feature type="region of interest" description="Disordered" evidence="12">
    <location>
        <begin position="77"/>
        <end position="97"/>
    </location>
</feature>
<dbReference type="GeneID" id="105422310"/>
<dbReference type="RefSeq" id="XP_011629946.1">
    <property type="nucleotide sequence ID" value="XM_011631644.2"/>
</dbReference>
<dbReference type="PROSITE" id="PS00135">
    <property type="entry name" value="TRYPSIN_SER"/>
    <property type="match status" value="1"/>
</dbReference>
<dbReference type="GO" id="GO:0042381">
    <property type="term" value="P:hemolymph coagulation"/>
    <property type="evidence" value="ECO:0007669"/>
    <property type="project" value="UniProtKB-KW"/>
</dbReference>
<evidence type="ECO:0000256" key="6">
    <source>
        <dbReference type="ARBA" id="ARBA00022825"/>
    </source>
</evidence>
<dbReference type="KEGG" id="pbar:105422310"/>
<comment type="similarity">
    <text evidence="8 11">Belongs to the peptidase S1 family. CLIP subfamily.</text>
</comment>
<keyword evidence="5" id="KW-0353">Hemolymph clotting</keyword>
<dbReference type="CDD" id="cd00190">
    <property type="entry name" value="Tryp_SPc"/>
    <property type="match status" value="1"/>
</dbReference>
<dbReference type="PANTHER" id="PTHR24258:SF144">
    <property type="entry name" value="GH14088P"/>
    <property type="match status" value="1"/>
</dbReference>
<dbReference type="InterPro" id="IPR043504">
    <property type="entry name" value="Peptidase_S1_PA_chymotrypsin"/>
</dbReference>
<feature type="chain" id="PRO_5027157079" description="CLIP domain-containing serine protease" evidence="11">
    <location>
        <begin position="19"/>
        <end position="377"/>
    </location>
</feature>
<comment type="catalytic activity">
    <reaction evidence="9">
        <text>Selective cleavage of 103-Arg-|-Ser-104 and 124-Ile-|-Ile-125 bonds in Limulus clotting factor B to form activated factor B. Cleavage of -Pro-Arg-|-Xaa- bonds in synthetic substrates.</text>
        <dbReference type="EC" id="3.4.21.84"/>
    </reaction>
</comment>
<evidence type="ECO:0000259" key="14">
    <source>
        <dbReference type="PROSITE" id="PS51888"/>
    </source>
</evidence>
<evidence type="ECO:0000256" key="9">
    <source>
        <dbReference type="ARBA" id="ARBA00052079"/>
    </source>
</evidence>
<protein>
    <recommendedName>
        <fullName evidence="11">CLIP domain-containing serine protease</fullName>
        <ecNumber evidence="10">3.4.21.-</ecNumber>
    </recommendedName>
</protein>
<keyword evidence="15" id="KW-1185">Reference proteome</keyword>
<dbReference type="InterPro" id="IPR018114">
    <property type="entry name" value="TRYPSIN_HIS"/>
</dbReference>
<dbReference type="InterPro" id="IPR001254">
    <property type="entry name" value="Trypsin_dom"/>
</dbReference>
<dbReference type="SUPFAM" id="SSF50494">
    <property type="entry name" value="Trypsin-like serine proteases"/>
    <property type="match status" value="1"/>
</dbReference>
<dbReference type="SMART" id="SM00020">
    <property type="entry name" value="Tryp_SPc"/>
    <property type="match status" value="1"/>
</dbReference>
<keyword evidence="2 10" id="KW-0645">Protease</keyword>
<feature type="signal peptide" evidence="11">
    <location>
        <begin position="1"/>
        <end position="18"/>
    </location>
</feature>
<feature type="compositionally biased region" description="Low complexity" evidence="12">
    <location>
        <begin position="77"/>
        <end position="90"/>
    </location>
</feature>
<dbReference type="OrthoDB" id="8250810at2759"/>
<dbReference type="InterPro" id="IPR038565">
    <property type="entry name" value="CLIP_sf"/>
</dbReference>
<gene>
    <name evidence="16" type="primary">LOC105422310</name>
</gene>
<evidence type="ECO:0000256" key="11">
    <source>
        <dbReference type="RuleBase" id="RU366078"/>
    </source>
</evidence>
<dbReference type="EC" id="3.4.21.-" evidence="10"/>
<evidence type="ECO:0000256" key="1">
    <source>
        <dbReference type="ARBA" id="ARBA00022659"/>
    </source>
</evidence>
<dbReference type="Gene3D" id="2.40.10.10">
    <property type="entry name" value="Trypsin-like serine proteases"/>
    <property type="match status" value="2"/>
</dbReference>
<keyword evidence="11" id="KW-0964">Secreted</keyword>
<keyword evidence="7" id="KW-1015">Disulfide bond</keyword>
<dbReference type="PROSITE" id="PS50240">
    <property type="entry name" value="TRYPSIN_DOM"/>
    <property type="match status" value="1"/>
</dbReference>
<dbReference type="Gene3D" id="3.30.1640.30">
    <property type="match status" value="1"/>
</dbReference>
<evidence type="ECO:0000256" key="3">
    <source>
        <dbReference type="ARBA" id="ARBA00022729"/>
    </source>
</evidence>
<keyword evidence="4 10" id="KW-0378">Hydrolase</keyword>
<dbReference type="Pfam" id="PF00089">
    <property type="entry name" value="Trypsin"/>
    <property type="match status" value="1"/>
</dbReference>
<dbReference type="AlphaFoldDB" id="A0A6I9VQY3"/>
<comment type="subcellular location">
    <subcellularLocation>
        <location evidence="11">Secreted</location>
    </subcellularLocation>
</comment>
<evidence type="ECO:0000256" key="7">
    <source>
        <dbReference type="ARBA" id="ARBA00023157"/>
    </source>
</evidence>
<dbReference type="PANTHER" id="PTHR24258">
    <property type="entry name" value="SERINE PROTEASE-RELATED"/>
    <property type="match status" value="1"/>
</dbReference>
<dbReference type="GO" id="GO:0004252">
    <property type="term" value="F:serine-type endopeptidase activity"/>
    <property type="evidence" value="ECO:0007669"/>
    <property type="project" value="UniProtKB-UniRule"/>
</dbReference>
<name>A0A6I9VQY3_9HYME</name>
<dbReference type="GO" id="GO:0006508">
    <property type="term" value="P:proteolysis"/>
    <property type="evidence" value="ECO:0007669"/>
    <property type="project" value="UniProtKB-KW"/>
</dbReference>
<evidence type="ECO:0000256" key="5">
    <source>
        <dbReference type="ARBA" id="ARBA00022820"/>
    </source>
</evidence>
<evidence type="ECO:0000259" key="13">
    <source>
        <dbReference type="PROSITE" id="PS50240"/>
    </source>
</evidence>
<evidence type="ECO:0000256" key="8">
    <source>
        <dbReference type="ARBA" id="ARBA00024195"/>
    </source>
</evidence>
<evidence type="ECO:0000313" key="15">
    <source>
        <dbReference type="Proteomes" id="UP000504615"/>
    </source>
</evidence>
<evidence type="ECO:0000256" key="2">
    <source>
        <dbReference type="ARBA" id="ARBA00022670"/>
    </source>
</evidence>
<dbReference type="InterPro" id="IPR022700">
    <property type="entry name" value="CLIP"/>
</dbReference>
<keyword evidence="6 10" id="KW-0720">Serine protease</keyword>
<dbReference type="InterPro" id="IPR001314">
    <property type="entry name" value="Peptidase_S1A"/>
</dbReference>
<sequence length="377" mass="41582">MTSIGFLVLLLALSTIDAQSQCSEGSANCINIRDCPAIVEILRGPRPLSAEVLQTLRNSQCGYQGNDPMVCCPGQTSTTPTTTTTEESNVVPPPPDVTDHPNMRLLDHQICGTANQRRVINGNKTAVFQYPWMALIAYDTGKPNPEFRCGGTIITKRYILTAAHCVTFLPSGLRLIGARVGDHDISKERDCDTNDEGLELDCAERYQDFALESFHVHPDYSRSKLQNDIALIRLNGSIDFRPRNVRPICLPFGTGATLVHRKAVVTGWGATELGTRSFDLLQAKLPVVTNEQCKEVYKRTTEIWYKQICAGGRDNVDSCLGDSGGPLQAPGLYRGVTRTIQYGVVSYGLKHCGTEGYPGVYTRVSYYVNWILDTLRD</sequence>
<keyword evidence="3 11" id="KW-0732">Signal</keyword>
<evidence type="ECO:0000256" key="12">
    <source>
        <dbReference type="SAM" id="MobiDB-lite"/>
    </source>
</evidence>
<dbReference type="PROSITE" id="PS51888">
    <property type="entry name" value="CLIP"/>
    <property type="match status" value="1"/>
</dbReference>
<dbReference type="GO" id="GO:0005576">
    <property type="term" value="C:extracellular region"/>
    <property type="evidence" value="ECO:0007669"/>
    <property type="project" value="UniProtKB-SubCell"/>
</dbReference>
<keyword evidence="1" id="KW-0768">Sushi</keyword>
<feature type="domain" description="Peptidase S1" evidence="13">
    <location>
        <begin position="119"/>
        <end position="376"/>
    </location>
</feature>
<dbReference type="FunFam" id="2.40.10.10:FF:000120">
    <property type="entry name" value="Putative serine protease"/>
    <property type="match status" value="1"/>
</dbReference>
<evidence type="ECO:0000256" key="10">
    <source>
        <dbReference type="RuleBase" id="RU363034"/>
    </source>
</evidence>
<evidence type="ECO:0000313" key="16">
    <source>
        <dbReference type="RefSeq" id="XP_011629946.1"/>
    </source>
</evidence>
<dbReference type="InterPro" id="IPR033116">
    <property type="entry name" value="TRYPSIN_SER"/>
</dbReference>
<dbReference type="SMART" id="SM00680">
    <property type="entry name" value="CLIP"/>
    <property type="match status" value="1"/>
</dbReference>
<accession>A0A6I9VQY3</accession>
<dbReference type="InterPro" id="IPR009003">
    <property type="entry name" value="Peptidase_S1_PA"/>
</dbReference>
<organism evidence="15 16">
    <name type="scientific">Pogonomyrmex barbatus</name>
    <name type="common">red harvester ant</name>
    <dbReference type="NCBI Taxonomy" id="144034"/>
    <lineage>
        <taxon>Eukaryota</taxon>
        <taxon>Metazoa</taxon>
        <taxon>Ecdysozoa</taxon>
        <taxon>Arthropoda</taxon>
        <taxon>Hexapoda</taxon>
        <taxon>Insecta</taxon>
        <taxon>Pterygota</taxon>
        <taxon>Neoptera</taxon>
        <taxon>Endopterygota</taxon>
        <taxon>Hymenoptera</taxon>
        <taxon>Apocrita</taxon>
        <taxon>Aculeata</taxon>
        <taxon>Formicoidea</taxon>
        <taxon>Formicidae</taxon>
        <taxon>Myrmicinae</taxon>
        <taxon>Pogonomyrmex</taxon>
    </lineage>
</organism>
<evidence type="ECO:0000256" key="4">
    <source>
        <dbReference type="ARBA" id="ARBA00022801"/>
    </source>
</evidence>